<dbReference type="GO" id="GO:0016020">
    <property type="term" value="C:membrane"/>
    <property type="evidence" value="ECO:0007669"/>
    <property type="project" value="UniProtKB-SubCell"/>
</dbReference>
<sequence length="293" mass="32276">MEEEMDQKTRAKYGFLEAWVSIAGNTALFVVKVIIGFAINSISLITDAFHTLSDVLTSVVVLVGFMFTRMPADERHPHGHGRVEPIATLIIALLLAMVAYEFGKQSIERFFHPEPVKGTVLAVVVLFASALGKEWMARFSYKLGKKINSAALYADGWHHRSDAIASALIPIAIIGAMFKVYWLDAAFGIGVAVLIMYTAFEIARPNIDELIGHAPSKEFINRIEQSARSVKGVVGVHAISVHEYGDYYNAISMHIEVEGNININEAHAIATMVEHKVNTETKGSVTVHVEIKE</sequence>
<feature type="transmembrane region" description="Helical" evidence="7">
    <location>
        <begin position="20"/>
        <end position="42"/>
    </location>
</feature>
<evidence type="ECO:0000313" key="11">
    <source>
        <dbReference type="Proteomes" id="UP000229307"/>
    </source>
</evidence>
<dbReference type="Pfam" id="PF16916">
    <property type="entry name" value="ZT_dimer"/>
    <property type="match status" value="1"/>
</dbReference>
<reference evidence="11" key="1">
    <citation type="submission" date="2017-09" db="EMBL/GenBank/DDBJ databases">
        <title>Depth-based differentiation of microbial function through sediment-hosted aquifers and enrichment of novel symbionts in the deep terrestrial subsurface.</title>
        <authorList>
            <person name="Probst A.J."/>
            <person name="Ladd B."/>
            <person name="Jarett J.K."/>
            <person name="Geller-Mcgrath D.E."/>
            <person name="Sieber C.M.K."/>
            <person name="Emerson J.B."/>
            <person name="Anantharaman K."/>
            <person name="Thomas B.C."/>
            <person name="Malmstrom R."/>
            <person name="Stieglmeier M."/>
            <person name="Klingl A."/>
            <person name="Woyke T."/>
            <person name="Ryan C.M."/>
            <person name="Banfield J.F."/>
        </authorList>
    </citation>
    <scope>NUCLEOTIDE SEQUENCE [LARGE SCALE GENOMIC DNA]</scope>
</reference>
<evidence type="ECO:0000256" key="3">
    <source>
        <dbReference type="ARBA" id="ARBA00022448"/>
    </source>
</evidence>
<evidence type="ECO:0000256" key="4">
    <source>
        <dbReference type="ARBA" id="ARBA00022692"/>
    </source>
</evidence>
<protein>
    <submittedName>
        <fullName evidence="10">Cation transporter</fullName>
    </submittedName>
</protein>
<dbReference type="PANTHER" id="PTHR43840:SF15">
    <property type="entry name" value="MITOCHONDRIAL METAL TRANSPORTER 1-RELATED"/>
    <property type="match status" value="1"/>
</dbReference>
<keyword evidence="3" id="KW-0813">Transport</keyword>
<evidence type="ECO:0000313" key="10">
    <source>
        <dbReference type="EMBL" id="PIZ15691.1"/>
    </source>
</evidence>
<dbReference type="Pfam" id="PF01545">
    <property type="entry name" value="Cation_efflux"/>
    <property type="match status" value="1"/>
</dbReference>
<comment type="similarity">
    <text evidence="2">Belongs to the cation diffusion facilitator (CDF) transporter (TC 2.A.4) family.</text>
</comment>
<dbReference type="Gene3D" id="3.30.70.1350">
    <property type="entry name" value="Cation efflux protein, cytoplasmic domain"/>
    <property type="match status" value="1"/>
</dbReference>
<evidence type="ECO:0000256" key="7">
    <source>
        <dbReference type="SAM" id="Phobius"/>
    </source>
</evidence>
<evidence type="ECO:0000256" key="1">
    <source>
        <dbReference type="ARBA" id="ARBA00004141"/>
    </source>
</evidence>
<organism evidence="10 11">
    <name type="scientific">Candidatus Desantisbacteria bacterium CG_4_10_14_0_8_um_filter_48_22</name>
    <dbReference type="NCBI Taxonomy" id="1974543"/>
    <lineage>
        <taxon>Bacteria</taxon>
        <taxon>Candidatus Desantisiibacteriota</taxon>
    </lineage>
</organism>
<dbReference type="NCBIfam" id="TIGR01297">
    <property type="entry name" value="CDF"/>
    <property type="match status" value="1"/>
</dbReference>
<dbReference type="FunFam" id="1.20.1510.10:FF:000006">
    <property type="entry name" value="Divalent cation efflux transporter"/>
    <property type="match status" value="1"/>
</dbReference>
<dbReference type="SUPFAM" id="SSF161111">
    <property type="entry name" value="Cation efflux protein transmembrane domain-like"/>
    <property type="match status" value="1"/>
</dbReference>
<feature type="domain" description="Cation efflux protein cytoplasmic" evidence="9">
    <location>
        <begin position="215"/>
        <end position="290"/>
    </location>
</feature>
<dbReference type="EMBL" id="PFMR01000241">
    <property type="protein sequence ID" value="PIZ15691.1"/>
    <property type="molecule type" value="Genomic_DNA"/>
</dbReference>
<gene>
    <name evidence="10" type="ORF">COY52_09050</name>
</gene>
<dbReference type="InterPro" id="IPR002524">
    <property type="entry name" value="Cation_efflux"/>
</dbReference>
<dbReference type="InterPro" id="IPR036837">
    <property type="entry name" value="Cation_efflux_CTD_sf"/>
</dbReference>
<dbReference type="SUPFAM" id="SSF160240">
    <property type="entry name" value="Cation efflux protein cytoplasmic domain-like"/>
    <property type="match status" value="1"/>
</dbReference>
<keyword evidence="5 7" id="KW-1133">Transmembrane helix</keyword>
<evidence type="ECO:0000256" key="6">
    <source>
        <dbReference type="ARBA" id="ARBA00023136"/>
    </source>
</evidence>
<feature type="transmembrane region" description="Helical" evidence="7">
    <location>
        <begin position="86"/>
        <end position="103"/>
    </location>
</feature>
<dbReference type="InterPro" id="IPR027469">
    <property type="entry name" value="Cation_efflux_TMD_sf"/>
</dbReference>
<evidence type="ECO:0000256" key="5">
    <source>
        <dbReference type="ARBA" id="ARBA00022989"/>
    </source>
</evidence>
<dbReference type="Proteomes" id="UP000229307">
    <property type="component" value="Unassembled WGS sequence"/>
</dbReference>
<feature type="domain" description="Cation efflux protein transmembrane" evidence="8">
    <location>
        <begin position="19"/>
        <end position="211"/>
    </location>
</feature>
<keyword evidence="4 7" id="KW-0812">Transmembrane</keyword>
<evidence type="ECO:0000256" key="2">
    <source>
        <dbReference type="ARBA" id="ARBA00008114"/>
    </source>
</evidence>
<accession>A0A2M7S852</accession>
<proteinExistence type="inferred from homology"/>
<dbReference type="InterPro" id="IPR050291">
    <property type="entry name" value="CDF_Transporter"/>
</dbReference>
<name>A0A2M7S852_9BACT</name>
<keyword evidence="6 7" id="KW-0472">Membrane</keyword>
<comment type="caution">
    <text evidence="10">The sequence shown here is derived from an EMBL/GenBank/DDBJ whole genome shotgun (WGS) entry which is preliminary data.</text>
</comment>
<dbReference type="AlphaFoldDB" id="A0A2M7S852"/>
<dbReference type="PANTHER" id="PTHR43840">
    <property type="entry name" value="MITOCHONDRIAL METAL TRANSPORTER 1-RELATED"/>
    <property type="match status" value="1"/>
</dbReference>
<feature type="transmembrane region" description="Helical" evidence="7">
    <location>
        <begin position="115"/>
        <end position="132"/>
    </location>
</feature>
<evidence type="ECO:0000259" key="8">
    <source>
        <dbReference type="Pfam" id="PF01545"/>
    </source>
</evidence>
<dbReference type="InterPro" id="IPR058533">
    <property type="entry name" value="Cation_efflux_TM"/>
</dbReference>
<dbReference type="InterPro" id="IPR027470">
    <property type="entry name" value="Cation_efflux_CTD"/>
</dbReference>
<dbReference type="GO" id="GO:0008324">
    <property type="term" value="F:monoatomic cation transmembrane transporter activity"/>
    <property type="evidence" value="ECO:0007669"/>
    <property type="project" value="InterPro"/>
</dbReference>
<comment type="subcellular location">
    <subcellularLocation>
        <location evidence="1">Membrane</location>
        <topology evidence="1">Multi-pass membrane protein</topology>
    </subcellularLocation>
</comment>
<dbReference type="Gene3D" id="1.20.1510.10">
    <property type="entry name" value="Cation efflux protein transmembrane domain"/>
    <property type="match status" value="1"/>
</dbReference>
<feature type="transmembrane region" description="Helical" evidence="7">
    <location>
        <begin position="48"/>
        <end position="65"/>
    </location>
</feature>
<evidence type="ECO:0000259" key="9">
    <source>
        <dbReference type="Pfam" id="PF16916"/>
    </source>
</evidence>
<feature type="transmembrane region" description="Helical" evidence="7">
    <location>
        <begin position="180"/>
        <end position="200"/>
    </location>
</feature>